<feature type="transmembrane region" description="Helical" evidence="2">
    <location>
        <begin position="266"/>
        <end position="284"/>
    </location>
</feature>
<keyword evidence="2" id="KW-0812">Transmembrane</keyword>
<evidence type="ECO:0000256" key="2">
    <source>
        <dbReference type="SAM" id="Phobius"/>
    </source>
</evidence>
<dbReference type="AlphaFoldDB" id="A0A7W5E1Z7"/>
<keyword evidence="4" id="KW-1185">Reference proteome</keyword>
<organism evidence="3 4">
    <name type="scientific">Aporhodopirellula rubra</name>
    <dbReference type="NCBI Taxonomy" id="980271"/>
    <lineage>
        <taxon>Bacteria</taxon>
        <taxon>Pseudomonadati</taxon>
        <taxon>Planctomycetota</taxon>
        <taxon>Planctomycetia</taxon>
        <taxon>Pirellulales</taxon>
        <taxon>Pirellulaceae</taxon>
        <taxon>Aporhodopirellula</taxon>
    </lineage>
</organism>
<feature type="region of interest" description="Disordered" evidence="1">
    <location>
        <begin position="43"/>
        <end position="89"/>
    </location>
</feature>
<proteinExistence type="predicted"/>
<comment type="caution">
    <text evidence="3">The sequence shown here is derived from an EMBL/GenBank/DDBJ whole genome shotgun (WGS) entry which is preliminary data.</text>
</comment>
<feature type="transmembrane region" description="Helical" evidence="2">
    <location>
        <begin position="215"/>
        <end position="236"/>
    </location>
</feature>
<dbReference type="EMBL" id="JACHXU010000017">
    <property type="protein sequence ID" value="MBB3208651.1"/>
    <property type="molecule type" value="Genomic_DNA"/>
</dbReference>
<evidence type="ECO:0000313" key="3">
    <source>
        <dbReference type="EMBL" id="MBB3208651.1"/>
    </source>
</evidence>
<dbReference type="RefSeq" id="WP_184306808.1">
    <property type="nucleotide sequence ID" value="NZ_JACHXU010000017.1"/>
</dbReference>
<sequence>MPIAVKCGCGKQLNVKDELAGKAIKCPGCGNVIKVGAAGASATRSAARPAAAPRPGAAPPGNRPATPKPAAPRPAVASPVQTASSSSMDDLFAEEGMDREVHAICPACSKELAPGAVLCTKCGFNMTTGEVLDGHKVLGVDIDKGTMALNKAEQDMAAAKKAQQDLLNKAGMPPWMLALVLFILGSAVAIAVLAVNASRREEAITFKPMQMFMNLGGSAFLLVSIGALFSLIALAFRTSLKQGFLSLTILYLFVFPFKHGKGSWKILAVAIVCGGIAGAFFAGASSM</sequence>
<protein>
    <recommendedName>
        <fullName evidence="5">Zinc ribbon domain-containing protein</fullName>
    </recommendedName>
</protein>
<feature type="compositionally biased region" description="Low complexity" evidence="1">
    <location>
        <begin position="43"/>
        <end position="55"/>
    </location>
</feature>
<feature type="compositionally biased region" description="Pro residues" evidence="1">
    <location>
        <begin position="56"/>
        <end position="72"/>
    </location>
</feature>
<reference evidence="3 4" key="1">
    <citation type="submission" date="2020-08" db="EMBL/GenBank/DDBJ databases">
        <title>Genomic Encyclopedia of Type Strains, Phase III (KMG-III): the genomes of soil and plant-associated and newly described type strains.</title>
        <authorList>
            <person name="Whitman W."/>
        </authorList>
    </citation>
    <scope>NUCLEOTIDE SEQUENCE [LARGE SCALE GENOMIC DNA]</scope>
    <source>
        <strain evidence="3 4">CECT 8075</strain>
    </source>
</reference>
<keyword evidence="2" id="KW-0472">Membrane</keyword>
<keyword evidence="2" id="KW-1133">Transmembrane helix</keyword>
<name>A0A7W5E1Z7_9BACT</name>
<dbReference type="Proteomes" id="UP000536179">
    <property type="component" value="Unassembled WGS sequence"/>
</dbReference>
<feature type="transmembrane region" description="Helical" evidence="2">
    <location>
        <begin position="175"/>
        <end position="195"/>
    </location>
</feature>
<evidence type="ECO:0000256" key="1">
    <source>
        <dbReference type="SAM" id="MobiDB-lite"/>
    </source>
</evidence>
<evidence type="ECO:0000313" key="4">
    <source>
        <dbReference type="Proteomes" id="UP000536179"/>
    </source>
</evidence>
<evidence type="ECO:0008006" key="5">
    <source>
        <dbReference type="Google" id="ProtNLM"/>
    </source>
</evidence>
<accession>A0A7W5E1Z7</accession>
<gene>
    <name evidence="3" type="ORF">FHS27_004483</name>
</gene>